<dbReference type="PROSITE" id="PS00463">
    <property type="entry name" value="ZN2_CY6_FUNGAL_1"/>
    <property type="match status" value="1"/>
</dbReference>
<protein>
    <recommendedName>
        <fullName evidence="8">Zn(2)-C6 fungal-type domain-containing protein</fullName>
    </recommendedName>
</protein>
<sequence>MEDSPSTVGTIDEEKLDIHNIYAFESGLMGLPPPPPIFNNRQNSIHSNNSRDNEAYSIFSHSNTSYNSINDSYDSLDQFYQSSEYEWNQSFDSIPDSVVDPSASPYSFYSQFDSHGQAHGALAPGPATMSGGSGGGSGTGSGLPIGHAVADHHFGSVDNLYNTTGAVPYTPLHRFHSEAHLPRVGGNLTTRSASMSTPINTTISHHATPTANVSASSLTPSKPETSIPWATFRHNPPMPHGFFPSPRRRTIPHDEEALTPTTATTSASTANSAATSPLATSLTPTLHQHPYSQHSHPHSQHPHSQYLQSGAKKHTRRRLLPRSKNGCWICRIKHLKCNEARPTCSSCSRFGIACDYSSEKPLYVSDKTLRREKLLEITTIRKSNQKLRSKTSKRRLKE</sequence>
<dbReference type="OrthoDB" id="3251668at2759"/>
<gene>
    <name evidence="9" type="ORF">CANTEDRAFT_132931</name>
</gene>
<dbReference type="InterPro" id="IPR036864">
    <property type="entry name" value="Zn2-C6_fun-type_DNA-bd_sf"/>
</dbReference>
<accession>G3AX28</accession>
<evidence type="ECO:0000256" key="7">
    <source>
        <dbReference type="SAM" id="MobiDB-lite"/>
    </source>
</evidence>
<dbReference type="HOGENOM" id="CLU_692602_0_0_1"/>
<feature type="compositionally biased region" description="Low complexity" evidence="7">
    <location>
        <begin position="282"/>
        <end position="294"/>
    </location>
</feature>
<dbReference type="CDD" id="cd00067">
    <property type="entry name" value="GAL4"/>
    <property type="match status" value="1"/>
</dbReference>
<dbReference type="AlphaFoldDB" id="G3AX28"/>
<reference evidence="9 10" key="1">
    <citation type="journal article" date="2011" name="Proc. Natl. Acad. Sci. U.S.A.">
        <title>Comparative genomics of xylose-fermenting fungi for enhanced biofuel production.</title>
        <authorList>
            <person name="Wohlbach D.J."/>
            <person name="Kuo A."/>
            <person name="Sato T.K."/>
            <person name="Potts K.M."/>
            <person name="Salamov A.A."/>
            <person name="LaButti K.M."/>
            <person name="Sun H."/>
            <person name="Clum A."/>
            <person name="Pangilinan J.L."/>
            <person name="Lindquist E.A."/>
            <person name="Lucas S."/>
            <person name="Lapidus A."/>
            <person name="Jin M."/>
            <person name="Gunawan C."/>
            <person name="Balan V."/>
            <person name="Dale B.E."/>
            <person name="Jeffries T.W."/>
            <person name="Zinkel R."/>
            <person name="Barry K.W."/>
            <person name="Grigoriev I.V."/>
            <person name="Gasch A.P."/>
        </authorList>
    </citation>
    <scope>NUCLEOTIDE SEQUENCE [LARGE SCALE GENOMIC DNA]</scope>
    <source>
        <strain evidence="10">ATCC 10573 / BCRC 21748 / CBS 615 / JCM 9827 / NBRC 10315 / NRRL Y-1498 / VKM Y-70</strain>
    </source>
</reference>
<evidence type="ECO:0000256" key="4">
    <source>
        <dbReference type="ARBA" id="ARBA00023125"/>
    </source>
</evidence>
<dbReference type="PANTHER" id="PTHR36206:SF12">
    <property type="entry name" value="ASPERCRYPTIN BIOSYNTHESIS CLUSTER-SPECIFIC TRANSCRIPTION REGULATOR ATNN-RELATED"/>
    <property type="match status" value="1"/>
</dbReference>
<dbReference type="InterPro" id="IPR052360">
    <property type="entry name" value="Transcr_Regulatory_Proteins"/>
</dbReference>
<name>G3AX28_CANTC</name>
<dbReference type="eggNOG" id="ENOG502RX7Y">
    <property type="taxonomic scope" value="Eukaryota"/>
</dbReference>
<dbReference type="SMART" id="SM00066">
    <property type="entry name" value="GAL4"/>
    <property type="match status" value="1"/>
</dbReference>
<feature type="region of interest" description="Disordered" evidence="7">
    <location>
        <begin position="282"/>
        <end position="318"/>
    </location>
</feature>
<keyword evidence="10" id="KW-1185">Reference proteome</keyword>
<dbReference type="EMBL" id="GL996510">
    <property type="protein sequence ID" value="EGV66675.1"/>
    <property type="molecule type" value="Genomic_DNA"/>
</dbReference>
<evidence type="ECO:0000256" key="1">
    <source>
        <dbReference type="ARBA" id="ARBA00022723"/>
    </source>
</evidence>
<keyword evidence="6" id="KW-0539">Nucleus</keyword>
<organism evidence="10">
    <name type="scientific">Candida tenuis (strain ATCC 10573 / BCRC 21748 / CBS 615 / JCM 9827 / NBRC 10315 / NRRL Y-1498 / VKM Y-70)</name>
    <name type="common">Yeast</name>
    <name type="synonym">Yamadazyma tenuis</name>
    <dbReference type="NCBI Taxonomy" id="590646"/>
    <lineage>
        <taxon>Eukaryota</taxon>
        <taxon>Fungi</taxon>
        <taxon>Dikarya</taxon>
        <taxon>Ascomycota</taxon>
        <taxon>Saccharomycotina</taxon>
        <taxon>Pichiomycetes</taxon>
        <taxon>Debaryomycetaceae</taxon>
        <taxon>Yamadazyma</taxon>
    </lineage>
</organism>
<keyword evidence="5" id="KW-0804">Transcription</keyword>
<evidence type="ECO:0000313" key="10">
    <source>
        <dbReference type="Proteomes" id="UP000000707"/>
    </source>
</evidence>
<keyword evidence="3" id="KW-0805">Transcription regulation</keyword>
<evidence type="ECO:0000256" key="6">
    <source>
        <dbReference type="ARBA" id="ARBA00023242"/>
    </source>
</evidence>
<dbReference type="GO" id="GO:0003677">
    <property type="term" value="F:DNA binding"/>
    <property type="evidence" value="ECO:0007669"/>
    <property type="project" value="UniProtKB-KW"/>
</dbReference>
<evidence type="ECO:0000313" key="9">
    <source>
        <dbReference type="EMBL" id="EGV66675.1"/>
    </source>
</evidence>
<feature type="domain" description="Zn(2)-C6 fungal-type" evidence="8">
    <location>
        <begin position="326"/>
        <end position="356"/>
    </location>
</feature>
<evidence type="ECO:0000259" key="8">
    <source>
        <dbReference type="PROSITE" id="PS50048"/>
    </source>
</evidence>
<keyword evidence="1" id="KW-0479">Metal-binding</keyword>
<dbReference type="Gene3D" id="4.10.240.10">
    <property type="entry name" value="Zn(2)-C6 fungal-type DNA-binding domain"/>
    <property type="match status" value="1"/>
</dbReference>
<proteinExistence type="predicted"/>
<dbReference type="STRING" id="590646.G3AX28"/>
<feature type="region of interest" description="Disordered" evidence="7">
    <location>
        <begin position="117"/>
        <end position="143"/>
    </location>
</feature>
<keyword evidence="2" id="KW-0862">Zinc</keyword>
<evidence type="ECO:0000256" key="5">
    <source>
        <dbReference type="ARBA" id="ARBA00023163"/>
    </source>
</evidence>
<dbReference type="InterPro" id="IPR001138">
    <property type="entry name" value="Zn2Cys6_DnaBD"/>
</dbReference>
<feature type="compositionally biased region" description="Gly residues" evidence="7">
    <location>
        <begin position="131"/>
        <end position="143"/>
    </location>
</feature>
<evidence type="ECO:0000256" key="3">
    <source>
        <dbReference type="ARBA" id="ARBA00023015"/>
    </source>
</evidence>
<keyword evidence="4" id="KW-0238">DNA-binding</keyword>
<evidence type="ECO:0000256" key="2">
    <source>
        <dbReference type="ARBA" id="ARBA00022833"/>
    </source>
</evidence>
<dbReference type="PANTHER" id="PTHR36206">
    <property type="entry name" value="ASPERCRYPTIN BIOSYNTHESIS CLUSTER-SPECIFIC TRANSCRIPTION REGULATOR ATNN-RELATED"/>
    <property type="match status" value="1"/>
</dbReference>
<dbReference type="Proteomes" id="UP000000707">
    <property type="component" value="Unassembled WGS sequence"/>
</dbReference>
<dbReference type="SUPFAM" id="SSF57701">
    <property type="entry name" value="Zn2/Cys6 DNA-binding domain"/>
    <property type="match status" value="1"/>
</dbReference>
<dbReference type="GO" id="GO:0008270">
    <property type="term" value="F:zinc ion binding"/>
    <property type="evidence" value="ECO:0007669"/>
    <property type="project" value="InterPro"/>
</dbReference>
<dbReference type="PROSITE" id="PS50048">
    <property type="entry name" value="ZN2_CY6_FUNGAL_2"/>
    <property type="match status" value="1"/>
</dbReference>
<dbReference type="Pfam" id="PF00172">
    <property type="entry name" value="Zn_clus"/>
    <property type="match status" value="1"/>
</dbReference>
<feature type="region of interest" description="Disordered" evidence="7">
    <location>
        <begin position="212"/>
        <end position="250"/>
    </location>
</feature>
<feature type="compositionally biased region" description="Polar residues" evidence="7">
    <location>
        <begin position="212"/>
        <end position="224"/>
    </location>
</feature>
<dbReference type="GO" id="GO:0000981">
    <property type="term" value="F:DNA-binding transcription factor activity, RNA polymerase II-specific"/>
    <property type="evidence" value="ECO:0007669"/>
    <property type="project" value="InterPro"/>
</dbReference>